<dbReference type="Proteomes" id="UP000886998">
    <property type="component" value="Unassembled WGS sequence"/>
</dbReference>
<accession>A0A8X7CLP6</accession>
<protein>
    <submittedName>
        <fullName evidence="2">Uncharacterized protein</fullName>
    </submittedName>
</protein>
<evidence type="ECO:0000256" key="1">
    <source>
        <dbReference type="SAM" id="Phobius"/>
    </source>
</evidence>
<keyword evidence="1" id="KW-0472">Membrane</keyword>
<proteinExistence type="predicted"/>
<keyword evidence="1" id="KW-1133">Transmembrane helix</keyword>
<sequence length="118" mass="13141">MTFRPPLSLAPGFRAAGKEEKYLPNRTAAAISDHQNCHEMFKIGMTKGSTRVGADEELGGKKRNTQLEREPYCCPANTITLLNAISLASGRFSIQGNLNYTMISMYAITAFFFNLRCR</sequence>
<keyword evidence="1" id="KW-0812">Transmembrane</keyword>
<comment type="caution">
    <text evidence="2">The sequence shown here is derived from an EMBL/GenBank/DDBJ whole genome shotgun (WGS) entry which is preliminary data.</text>
</comment>
<feature type="transmembrane region" description="Helical" evidence="1">
    <location>
        <begin position="98"/>
        <end position="115"/>
    </location>
</feature>
<keyword evidence="3" id="KW-1185">Reference proteome</keyword>
<dbReference type="EMBL" id="BMAV01019325">
    <property type="protein sequence ID" value="GFY72276.1"/>
    <property type="molecule type" value="Genomic_DNA"/>
</dbReference>
<name>A0A8X7CLP6_9ARAC</name>
<dbReference type="AlphaFoldDB" id="A0A8X7CLP6"/>
<gene>
    <name evidence="2" type="ORF">TNIN_113021</name>
</gene>
<reference evidence="2" key="1">
    <citation type="submission" date="2020-08" db="EMBL/GenBank/DDBJ databases">
        <title>Multicomponent nature underlies the extraordinary mechanical properties of spider dragline silk.</title>
        <authorList>
            <person name="Kono N."/>
            <person name="Nakamura H."/>
            <person name="Mori M."/>
            <person name="Yoshida Y."/>
            <person name="Ohtoshi R."/>
            <person name="Malay A.D."/>
            <person name="Moran D.A.P."/>
            <person name="Tomita M."/>
            <person name="Numata K."/>
            <person name="Arakawa K."/>
        </authorList>
    </citation>
    <scope>NUCLEOTIDE SEQUENCE</scope>
</reference>
<organism evidence="2 3">
    <name type="scientific">Trichonephila inaurata madagascariensis</name>
    <dbReference type="NCBI Taxonomy" id="2747483"/>
    <lineage>
        <taxon>Eukaryota</taxon>
        <taxon>Metazoa</taxon>
        <taxon>Ecdysozoa</taxon>
        <taxon>Arthropoda</taxon>
        <taxon>Chelicerata</taxon>
        <taxon>Arachnida</taxon>
        <taxon>Araneae</taxon>
        <taxon>Araneomorphae</taxon>
        <taxon>Entelegynae</taxon>
        <taxon>Araneoidea</taxon>
        <taxon>Nephilidae</taxon>
        <taxon>Trichonephila</taxon>
        <taxon>Trichonephila inaurata</taxon>
    </lineage>
</organism>
<evidence type="ECO:0000313" key="3">
    <source>
        <dbReference type="Proteomes" id="UP000886998"/>
    </source>
</evidence>
<evidence type="ECO:0000313" key="2">
    <source>
        <dbReference type="EMBL" id="GFY72276.1"/>
    </source>
</evidence>